<keyword evidence="2" id="KW-0813">Transport</keyword>
<dbReference type="Gene3D" id="3.40.190.10">
    <property type="entry name" value="Periplasmic binding protein-like II"/>
    <property type="match status" value="1"/>
</dbReference>
<evidence type="ECO:0000259" key="4">
    <source>
        <dbReference type="Pfam" id="PF00496"/>
    </source>
</evidence>
<protein>
    <recommendedName>
        <fullName evidence="4">Solute-binding protein family 5 domain-containing protein</fullName>
    </recommendedName>
</protein>
<accession>A0A381ZD69</accession>
<dbReference type="PANTHER" id="PTHR30290">
    <property type="entry name" value="PERIPLASMIC BINDING COMPONENT OF ABC TRANSPORTER"/>
    <property type="match status" value="1"/>
</dbReference>
<keyword evidence="3" id="KW-0732">Signal</keyword>
<dbReference type="InterPro" id="IPR000914">
    <property type="entry name" value="SBP_5_dom"/>
</dbReference>
<dbReference type="Gene3D" id="3.10.105.10">
    <property type="entry name" value="Dipeptide-binding Protein, Domain 3"/>
    <property type="match status" value="1"/>
</dbReference>
<dbReference type="InterPro" id="IPR030678">
    <property type="entry name" value="Peptide/Ni-bd"/>
</dbReference>
<evidence type="ECO:0000256" key="3">
    <source>
        <dbReference type="ARBA" id="ARBA00022729"/>
    </source>
</evidence>
<reference evidence="5" key="1">
    <citation type="submission" date="2018-05" db="EMBL/GenBank/DDBJ databases">
        <authorList>
            <person name="Lanie J.A."/>
            <person name="Ng W.-L."/>
            <person name="Kazmierczak K.M."/>
            <person name="Andrzejewski T.M."/>
            <person name="Davidsen T.M."/>
            <person name="Wayne K.J."/>
            <person name="Tettelin H."/>
            <person name="Glass J.I."/>
            <person name="Rusch D."/>
            <person name="Podicherti R."/>
            <person name="Tsui H.-C.T."/>
            <person name="Winkler M.E."/>
        </authorList>
    </citation>
    <scope>NUCLEOTIDE SEQUENCE</scope>
</reference>
<organism evidence="5">
    <name type="scientific">marine metagenome</name>
    <dbReference type="NCBI Taxonomy" id="408172"/>
    <lineage>
        <taxon>unclassified sequences</taxon>
        <taxon>metagenomes</taxon>
        <taxon>ecological metagenomes</taxon>
    </lineage>
</organism>
<evidence type="ECO:0000256" key="1">
    <source>
        <dbReference type="ARBA" id="ARBA00005695"/>
    </source>
</evidence>
<proteinExistence type="inferred from homology"/>
<evidence type="ECO:0000256" key="2">
    <source>
        <dbReference type="ARBA" id="ARBA00022448"/>
    </source>
</evidence>
<dbReference type="GO" id="GO:0043190">
    <property type="term" value="C:ATP-binding cassette (ABC) transporter complex"/>
    <property type="evidence" value="ECO:0007669"/>
    <property type="project" value="InterPro"/>
</dbReference>
<dbReference type="PANTHER" id="PTHR30290:SF9">
    <property type="entry name" value="OLIGOPEPTIDE-BINDING PROTEIN APPA"/>
    <property type="match status" value="1"/>
</dbReference>
<dbReference type="InterPro" id="IPR039424">
    <property type="entry name" value="SBP_5"/>
</dbReference>
<dbReference type="EMBL" id="UINC01020880">
    <property type="protein sequence ID" value="SVA87245.1"/>
    <property type="molecule type" value="Genomic_DNA"/>
</dbReference>
<sequence>MKIKTVIIALFISVFGLSSLSAFAADAVKVRAYSDLKSLDPAFSGGVFDEELQSLIYSKLIQYKPGREWGYVLDAAESIEQTSPTTIDFKLKEGIMFTNGFGEMTAEDVKYSYERIVDSDVGSTNSPDWGPLKEVVVNSKYEGTIVFDEPYPPAWTIALPYIVGNIISKKAWESVDGKVGTSTPSVSGPYLFKEWQPKQKTIFVRNPDWHGGEAPLDEIQVIPIDDENTAQLAFEAGDIHYTRVPMSSVANLKSSPPANSMVEEYPSLYYVWVGMNVENELLSNKNLRKAIQHAIDVPSIMQASYFGAAVPSTGIIAPGLIGHRNESLVAPEANIARAKEYLDASGLSGNVRVTLDILNKAANVTTAQVIQANLAQVGITLDINLHESGAFWSLGDHTAGDRYKDIQLILNRYSMGPDPSYATAWFVTSQKGVWNWERYSDAAFDTLEAAAKSEVDMTKRDQMYQRMQDMMENSGAYRFITHEATPVIYSKSISPAFRPDGLPLFRYFSSN</sequence>
<dbReference type="PIRSF" id="PIRSF002741">
    <property type="entry name" value="MppA"/>
    <property type="match status" value="1"/>
</dbReference>
<dbReference type="GO" id="GO:0015833">
    <property type="term" value="P:peptide transport"/>
    <property type="evidence" value="ECO:0007669"/>
    <property type="project" value="TreeGrafter"/>
</dbReference>
<gene>
    <name evidence="5" type="ORF">METZ01_LOCUS140099</name>
</gene>
<dbReference type="SUPFAM" id="SSF53850">
    <property type="entry name" value="Periplasmic binding protein-like II"/>
    <property type="match status" value="1"/>
</dbReference>
<dbReference type="Pfam" id="PF00496">
    <property type="entry name" value="SBP_bac_5"/>
    <property type="match status" value="1"/>
</dbReference>
<comment type="similarity">
    <text evidence="1">Belongs to the bacterial solute-binding protein 5 family.</text>
</comment>
<name>A0A381ZD69_9ZZZZ</name>
<dbReference type="AlphaFoldDB" id="A0A381ZD69"/>
<evidence type="ECO:0000313" key="5">
    <source>
        <dbReference type="EMBL" id="SVA87245.1"/>
    </source>
</evidence>
<feature type="domain" description="Solute-binding protein family 5" evidence="4">
    <location>
        <begin position="72"/>
        <end position="430"/>
    </location>
</feature>
<dbReference type="GO" id="GO:1904680">
    <property type="term" value="F:peptide transmembrane transporter activity"/>
    <property type="evidence" value="ECO:0007669"/>
    <property type="project" value="TreeGrafter"/>
</dbReference>
<dbReference type="GO" id="GO:0042597">
    <property type="term" value="C:periplasmic space"/>
    <property type="evidence" value="ECO:0007669"/>
    <property type="project" value="UniProtKB-ARBA"/>
</dbReference>